<reference evidence="2 3" key="2">
    <citation type="submission" date="2018-08" db="EMBL/GenBank/DDBJ databases">
        <authorList>
            <person name="Laetsch R D."/>
            <person name="Stevens L."/>
            <person name="Kumar S."/>
            <person name="Blaxter L. M."/>
        </authorList>
    </citation>
    <scope>NUCLEOTIDE SEQUENCE [LARGE SCALE GENOMIC DNA]</scope>
</reference>
<dbReference type="EMBL" id="UYRW01000002">
    <property type="protein sequence ID" value="VDK61006.1"/>
    <property type="molecule type" value="Genomic_DNA"/>
</dbReference>
<reference evidence="4" key="1">
    <citation type="submission" date="2016-06" db="UniProtKB">
        <authorList>
            <consortium name="WormBaseParasite"/>
        </authorList>
    </citation>
    <scope>IDENTIFICATION</scope>
</reference>
<gene>
    <name evidence="2" type="ORF">NOO_LOCUS23</name>
</gene>
<evidence type="ECO:0000313" key="4">
    <source>
        <dbReference type="WBParaSite" id="nOo.2.0.1.t00023-RA"/>
    </source>
</evidence>
<accession>A0A182DWK8</accession>
<dbReference type="WBParaSite" id="nOo.2.0.1.t00023-RA">
    <property type="protein sequence ID" value="nOo.2.0.1.t00023-RA"/>
    <property type="gene ID" value="nOo.2.0.1.g00023"/>
</dbReference>
<feature type="compositionally biased region" description="Basic residues" evidence="1">
    <location>
        <begin position="1153"/>
        <end position="1184"/>
    </location>
</feature>
<evidence type="ECO:0000313" key="2">
    <source>
        <dbReference type="EMBL" id="VDK61006.1"/>
    </source>
</evidence>
<proteinExistence type="predicted"/>
<dbReference type="Proteomes" id="UP000271087">
    <property type="component" value="Unassembled WGS sequence"/>
</dbReference>
<evidence type="ECO:0000256" key="1">
    <source>
        <dbReference type="SAM" id="MobiDB-lite"/>
    </source>
</evidence>
<keyword evidence="3" id="KW-1185">Reference proteome</keyword>
<organism evidence="4">
    <name type="scientific">Onchocerca ochengi</name>
    <name type="common">Filarial nematode worm</name>
    <dbReference type="NCBI Taxonomy" id="42157"/>
    <lineage>
        <taxon>Eukaryota</taxon>
        <taxon>Metazoa</taxon>
        <taxon>Ecdysozoa</taxon>
        <taxon>Nematoda</taxon>
        <taxon>Chromadorea</taxon>
        <taxon>Rhabditida</taxon>
        <taxon>Spirurina</taxon>
        <taxon>Spiruromorpha</taxon>
        <taxon>Filarioidea</taxon>
        <taxon>Onchocercidae</taxon>
        <taxon>Onchocerca</taxon>
    </lineage>
</organism>
<evidence type="ECO:0000313" key="3">
    <source>
        <dbReference type="Proteomes" id="UP000271087"/>
    </source>
</evidence>
<feature type="region of interest" description="Disordered" evidence="1">
    <location>
        <begin position="1153"/>
        <end position="1192"/>
    </location>
</feature>
<sequence length="1377" mass="154577">MRNPTLTFCGTPLQQQAVGIKTEKERGGEPQLSVDSIASNERNIFNACYRFYAAREFVSREICVRIRLPANLTCDETMPSVDEVERRDGRRFFQQSVGVPLARIAPVVPSVAMQQNSRQFVKTYIRSQTNAPFPANCSNGNQKMVHAYGTTAVSSIPQCSTVVPGRSKLVTIRPVGAAHSFLKSYDIAQLSGSPMTTVYLQQQQNLHLANAQQPVLSLPSSRARELEESHVIRSSTAAFANCGNTDSRRYLTSGRSVVGVGDIPVRSPVRVNPIISSADFLRGPKVVTRISEERTDVKPVVIPAPTVNMACSASAAPVAALHDTCIPVPAGQHDGIAGASYPGPSARPTILRKNRESGPVSAVRRLIVAEAHPHAGSYQEVLASPLTAVKDNSGHVFALFKLLMLYMCRCLSSTVPFFSLMCFKRTNATDSRMLNNASCMSSDARGISTKKTPAILIGNVVQNTKSFSDQVAVTGAVEVSPRKRLRKQNFECTSAEKMKLLISTERVVGDSFVTVKDELTWKSADFDCEAREDPVPEKVPRRRGRMRIDNGAETVSLQQRVSASVPHQISSDSYAKLKRMKKAQMVPRNKLSPSEVPAVIELDSNSWSVSSVVDEKRALLQYGRMEYANSEMIEAQEKWIEEAEVQKIEDTTYLMCHIFGLEMAIPDNPCLSNQRIQSCNLSATFCFFSKDKINGSSTSTVLDETLSDVACKQTVAAKEPVVSTIPKNAITVENTSNIQNDNGGNEVQYRQFTEQNRKVFAQMLLCSGLKDRWQRFDRISGCERVIKRIYMKRWMLQEHFRNTKQSVTADVELNSNLVASLDDYSLMAAKKQTEKFLENYPVCSPSTSDNVFEKNVDNGPAYVYKYLEEALEVYMRSGSSNLVMPGHISPQRSIQADVRLSRGLYPFGYANRRDPETEMLQAVAEILAEIIEIVIENDKEGPEEGNEQQHLRRKRKKKDDQLFEIKITDRFGIFELPQASNNVVTLYDSLSQYTLSRKRKSEALDADDAFFMNIEKELNRKKKRVGGDKNLSRTLHSLSQVRAVHQRLSDMRKAERDNLNEATKQMLNLVRYSDPTSYIELVDGHKEDCQPYDNDSVREEKWQSRLLSFTKGVPPKIIPTSRNYDANIAMKLHPPMNYTLRLFREKCIRPPKRFRSGVKRTRKSQSRRGRGRQRGSVVHSKKKSPTPEPQLEDLKPHFTAAEMGAMFKKEFGLDMKTFRYEHCSKQLHSACIDQEQPLHSREEQGLEPSQPCTDCSVLRKNIAVNVENGSTLVNEDTAIISDDPETIAENLNREAPRGNGSGGSYVGSSVTVPCLESTQNDEINLLEHVQTRGRYIREHFATLLHALRISELLTVKAIKMFRDYTADLFDRENRDAN</sequence>
<protein>
    <submittedName>
        <fullName evidence="4">SANT domain-containing protein</fullName>
    </submittedName>
</protein>
<name>A0A182DWK8_ONCOC</name>
<dbReference type="OrthoDB" id="5817536at2759"/>